<evidence type="ECO:0000313" key="16">
    <source>
        <dbReference type="Proteomes" id="UP000011867"/>
    </source>
</evidence>
<dbReference type="InterPro" id="IPR045187">
    <property type="entry name" value="CcO_II"/>
</dbReference>
<dbReference type="Gene3D" id="1.10.287.90">
    <property type="match status" value="1"/>
</dbReference>
<evidence type="ECO:0000259" key="13">
    <source>
        <dbReference type="PROSITE" id="PS50857"/>
    </source>
</evidence>
<dbReference type="GO" id="GO:0042773">
    <property type="term" value="P:ATP synthesis coupled electron transport"/>
    <property type="evidence" value="ECO:0007669"/>
    <property type="project" value="TreeGrafter"/>
</dbReference>
<dbReference type="Pfam" id="PF02790">
    <property type="entry name" value="COX2_TM"/>
    <property type="match status" value="1"/>
</dbReference>
<dbReference type="PANTHER" id="PTHR22888:SF9">
    <property type="entry name" value="CYTOCHROME C OXIDASE SUBUNIT 2"/>
    <property type="match status" value="1"/>
</dbReference>
<dbReference type="InterPro" id="IPR008972">
    <property type="entry name" value="Cupredoxin"/>
</dbReference>
<evidence type="ECO:0000313" key="15">
    <source>
        <dbReference type="EMBL" id="CCQ37564.1"/>
    </source>
</evidence>
<dbReference type="KEGG" id="nmo:Nmlp_3437"/>
<dbReference type="GO" id="GO:0016491">
    <property type="term" value="F:oxidoreductase activity"/>
    <property type="evidence" value="ECO:0007669"/>
    <property type="project" value="UniProtKB-KW"/>
</dbReference>
<proteinExistence type="inferred from homology"/>
<evidence type="ECO:0000256" key="7">
    <source>
        <dbReference type="ARBA" id="ARBA00022967"/>
    </source>
</evidence>
<dbReference type="GO" id="GO:0004129">
    <property type="term" value="F:cytochrome-c oxidase activity"/>
    <property type="evidence" value="ECO:0007669"/>
    <property type="project" value="UniProtKB-EC"/>
</dbReference>
<evidence type="ECO:0000256" key="1">
    <source>
        <dbReference type="ARBA" id="ARBA00004141"/>
    </source>
</evidence>
<comment type="subcellular location">
    <subcellularLocation>
        <location evidence="1">Membrane</location>
        <topology evidence="1">Multi-pass membrane protein</topology>
    </subcellularLocation>
</comment>
<dbReference type="PROSITE" id="PS50857">
    <property type="entry name" value="COX2_CUA"/>
    <property type="match status" value="1"/>
</dbReference>
<evidence type="ECO:0000256" key="3">
    <source>
        <dbReference type="ARBA" id="ARBA00012949"/>
    </source>
</evidence>
<feature type="transmembrane region" description="Helical" evidence="12">
    <location>
        <begin position="41"/>
        <end position="61"/>
    </location>
</feature>
<dbReference type="PANTHER" id="PTHR22888">
    <property type="entry name" value="CYTOCHROME C OXIDASE, SUBUNIT II"/>
    <property type="match status" value="1"/>
</dbReference>
<dbReference type="SUPFAM" id="SSF81464">
    <property type="entry name" value="Cytochrome c oxidase subunit II-like, transmembrane region"/>
    <property type="match status" value="1"/>
</dbReference>
<dbReference type="InterPro" id="IPR036257">
    <property type="entry name" value="Cyt_c_oxidase_su2_TM_sf"/>
</dbReference>
<dbReference type="SUPFAM" id="SSF49503">
    <property type="entry name" value="Cupredoxins"/>
    <property type="match status" value="1"/>
</dbReference>
<feature type="domain" description="Cytochrome oxidase subunit II transmembrane region profile" evidence="14">
    <location>
        <begin position="11"/>
        <end position="108"/>
    </location>
</feature>
<keyword evidence="16" id="KW-1185">Reference proteome</keyword>
<comment type="similarity">
    <text evidence="2">Belongs to the cytochrome c oxidase subunit 2 family.</text>
</comment>
<evidence type="ECO:0000256" key="5">
    <source>
        <dbReference type="ARBA" id="ARBA00022660"/>
    </source>
</evidence>
<evidence type="ECO:0000256" key="10">
    <source>
        <dbReference type="ARBA" id="ARBA00023136"/>
    </source>
</evidence>
<dbReference type="eggNOG" id="arCOG01235">
    <property type="taxonomic scope" value="Archaea"/>
</dbReference>
<protein>
    <recommendedName>
        <fullName evidence="3">cytochrome-c oxidase</fullName>
        <ecNumber evidence="3">7.1.1.9</ecNumber>
    </recommendedName>
    <alternativeName>
        <fullName evidence="11">Cytochrome c oxidase polypeptide II</fullName>
    </alternativeName>
</protein>
<dbReference type="HOGENOM" id="CLU_036876_4_3_2"/>
<dbReference type="Proteomes" id="UP000011867">
    <property type="component" value="Chromosome"/>
</dbReference>
<dbReference type="OrthoDB" id="27522at2157"/>
<evidence type="ECO:0000256" key="8">
    <source>
        <dbReference type="ARBA" id="ARBA00022982"/>
    </source>
</evidence>
<dbReference type="GeneID" id="14652423"/>
<keyword evidence="6 12" id="KW-0812">Transmembrane</keyword>
<dbReference type="Gene3D" id="2.60.40.420">
    <property type="entry name" value="Cupredoxins - blue copper proteins"/>
    <property type="match status" value="1"/>
</dbReference>
<dbReference type="InterPro" id="IPR011759">
    <property type="entry name" value="Cyt_c_oxidase_su2_TM_dom"/>
</dbReference>
<keyword evidence="9 12" id="KW-1133">Transmembrane helix</keyword>
<dbReference type="PROSITE" id="PS50999">
    <property type="entry name" value="COX2_TM"/>
    <property type="match status" value="1"/>
</dbReference>
<dbReference type="EMBL" id="HF582854">
    <property type="protein sequence ID" value="CCQ37564.1"/>
    <property type="molecule type" value="Genomic_DNA"/>
</dbReference>
<keyword evidence="4" id="KW-0813">Transport</keyword>
<feature type="transmembrane region" description="Helical" evidence="12">
    <location>
        <begin position="82"/>
        <end position="101"/>
    </location>
</feature>
<evidence type="ECO:0000256" key="9">
    <source>
        <dbReference type="ARBA" id="ARBA00022989"/>
    </source>
</evidence>
<reference evidence="15 16" key="1">
    <citation type="journal article" date="2013" name="Genome Announc.">
        <title>Genome of the haloarchaeon Natronomonas moolapensis, a neutrophilic member of a previously haloalkaliphilic genus.</title>
        <authorList>
            <person name="Dyall-Smith M.L."/>
            <person name="Pfeiffer F."/>
            <person name="Oberwinkler T."/>
            <person name="Klee K."/>
            <person name="Rampp M."/>
            <person name="Palm P."/>
            <person name="Gross K."/>
            <person name="Schuster S.C."/>
            <person name="Oesterhelt D."/>
        </authorList>
    </citation>
    <scope>NUCLEOTIDE SEQUENCE [LARGE SCALE GENOMIC DNA]</scope>
    <source>
        <strain evidence="16">DSM 18674 / JCM 14361 / 8.8.11</strain>
    </source>
</reference>
<dbReference type="STRING" id="268739.Nmlp_3437"/>
<sequence length="250" mass="27738">MRGTRILPVALVGVLALLVADPVAAQTSIHDELITDLNTTLLYAAIPIAILVEAILIYAIVKFKNSDDPKPTEENRRLEITWTIATAVVLLFVGVASYQVLAVEEIGNPIDDEERLEPSVSQDIEGAVGPYADESDAVEIEIEAFRYGWRASYDNGSAATFNEIRIPTDRPVYLHVYATDWLHMLHVPEVGLKQEAQIGTYNTVKTEAYEPGSHQFYCTQYCGVGHSQMNGEFIIMEGGEFDSWVDEQSE</sequence>
<evidence type="ECO:0000256" key="12">
    <source>
        <dbReference type="SAM" id="Phobius"/>
    </source>
</evidence>
<evidence type="ECO:0000256" key="6">
    <source>
        <dbReference type="ARBA" id="ARBA00022692"/>
    </source>
</evidence>
<keyword evidence="15" id="KW-0560">Oxidoreductase</keyword>
<evidence type="ECO:0000256" key="4">
    <source>
        <dbReference type="ARBA" id="ARBA00022448"/>
    </source>
</evidence>
<feature type="domain" description="Cytochrome oxidase subunit II copper A binding" evidence="13">
    <location>
        <begin position="135"/>
        <end position="247"/>
    </location>
</feature>
<evidence type="ECO:0000256" key="2">
    <source>
        <dbReference type="ARBA" id="ARBA00007866"/>
    </source>
</evidence>
<dbReference type="GO" id="GO:0016020">
    <property type="term" value="C:membrane"/>
    <property type="evidence" value="ECO:0007669"/>
    <property type="project" value="UniProtKB-SubCell"/>
</dbReference>
<accession>M1XT34</accession>
<dbReference type="RefSeq" id="WP_015410303.1">
    <property type="nucleotide sequence ID" value="NC_020388.1"/>
</dbReference>
<dbReference type="GO" id="GO:0005507">
    <property type="term" value="F:copper ion binding"/>
    <property type="evidence" value="ECO:0007669"/>
    <property type="project" value="InterPro"/>
</dbReference>
<dbReference type="PRINTS" id="PR01166">
    <property type="entry name" value="CYCOXIDASEII"/>
</dbReference>
<keyword evidence="10 12" id="KW-0472">Membrane</keyword>
<dbReference type="Pfam" id="PF00116">
    <property type="entry name" value="COX2"/>
    <property type="match status" value="1"/>
</dbReference>
<dbReference type="InterPro" id="IPR002429">
    <property type="entry name" value="CcO_II-like_C"/>
</dbReference>
<name>M1XT34_NATM8</name>
<evidence type="ECO:0000256" key="11">
    <source>
        <dbReference type="ARBA" id="ARBA00031389"/>
    </source>
</evidence>
<keyword evidence="7" id="KW-1278">Translocase</keyword>
<dbReference type="EC" id="7.1.1.9" evidence="3"/>
<dbReference type="AlphaFoldDB" id="M1XT34"/>
<keyword evidence="8" id="KW-0249">Electron transport</keyword>
<gene>
    <name evidence="15" type="primary">coxB</name>
    <name evidence="15" type="ordered locus">Nmlp_3437</name>
</gene>
<keyword evidence="5" id="KW-0679">Respiratory chain</keyword>
<organism evidence="15 16">
    <name type="scientific">Natronomonas moolapensis (strain DSM 18674 / CECT 7526 / JCM 14361 / 8.8.11)</name>
    <dbReference type="NCBI Taxonomy" id="268739"/>
    <lineage>
        <taxon>Archaea</taxon>
        <taxon>Methanobacteriati</taxon>
        <taxon>Methanobacteriota</taxon>
        <taxon>Stenosarchaea group</taxon>
        <taxon>Halobacteria</taxon>
        <taxon>Halobacteriales</taxon>
        <taxon>Natronomonadaceae</taxon>
        <taxon>Natronomonas</taxon>
    </lineage>
</organism>
<evidence type="ECO:0000259" key="14">
    <source>
        <dbReference type="PROSITE" id="PS50999"/>
    </source>
</evidence>